<dbReference type="SMART" id="SM00382">
    <property type="entry name" value="AAA"/>
    <property type="match status" value="2"/>
</dbReference>
<dbReference type="GO" id="GO:0005524">
    <property type="term" value="F:ATP binding"/>
    <property type="evidence" value="ECO:0007669"/>
    <property type="project" value="UniProtKB-KW"/>
</dbReference>
<keyword evidence="2" id="KW-0547">Nucleotide-binding</keyword>
<dbReference type="EMBL" id="QSJZ01000025">
    <property type="protein sequence ID" value="RHE18473.1"/>
    <property type="molecule type" value="Genomic_DNA"/>
</dbReference>
<keyword evidence="1" id="KW-0677">Repeat</keyword>
<dbReference type="FunFam" id="3.40.50.300:FF:001320">
    <property type="entry name" value="Heme ABC transporter ATP-binding protein"/>
    <property type="match status" value="1"/>
</dbReference>
<dbReference type="InterPro" id="IPR017871">
    <property type="entry name" value="ABC_transporter-like_CS"/>
</dbReference>
<proteinExistence type="predicted"/>
<sequence>MSFIIKDLSYIHADKEILFSHLHLSINSGDKIALTGNNGCGKSTLMRILVGDLSPSSGTVLRPEHLYYVPQHFGQYDRQTIAQALGISHKLSALHAILSGDATEKHFNTLNDDWNVEERAQTSLDSWGLDGIPLSRPMEGLSGGEKTRIFLAGMELHNPTAILLDEPTNYLDADGRERLYNLIRRTSATVLVISHDRTLLNQLPAICELSSQGLTYYSGNYDFYKKQKALQQKALTQQLEEKQKALRLARKVAREVEERKSKQNVRGEKNSIKKGIPRIMMGALKNNAENSSSRLSSIHTEKTEKLQAEMSGIKSSLPQTDKLKTDFNASHLHTGKILVTARDVNFHYPNYPNHTASPAETPHTETTAKSLWASPLTFQLRSGDRLSLKGKNGSGKTTLLKLIMGELHPTDGVMERADFTSVYLDQEYSLVRNERSVLQQAEAFNHRHLPEHEVKTILNRYLFPRDVWNKPCGKLSGGEKMRLSFCCLMIADNTPDMFILDEPTNNLDIESIEIITATIRDYAGTVIAISHDREFLKDTGIEREILLE</sequence>
<protein>
    <submittedName>
        <fullName evidence="6">ABC transporter ATP-binding protein</fullName>
    </submittedName>
</protein>
<dbReference type="RefSeq" id="WP_118132370.1">
    <property type="nucleotide sequence ID" value="NZ_QSJY01000025.1"/>
</dbReference>
<evidence type="ECO:0000256" key="2">
    <source>
        <dbReference type="ARBA" id="ARBA00022741"/>
    </source>
</evidence>
<accession>A0A414IDV5</accession>
<feature type="coiled-coil region" evidence="4">
    <location>
        <begin position="232"/>
        <end position="259"/>
    </location>
</feature>
<dbReference type="AlphaFoldDB" id="A0A414IDV5"/>
<keyword evidence="4" id="KW-0175">Coiled coil</keyword>
<dbReference type="GO" id="GO:0016887">
    <property type="term" value="F:ATP hydrolysis activity"/>
    <property type="evidence" value="ECO:0007669"/>
    <property type="project" value="InterPro"/>
</dbReference>
<dbReference type="PROSITE" id="PS00211">
    <property type="entry name" value="ABC_TRANSPORTER_1"/>
    <property type="match status" value="1"/>
</dbReference>
<dbReference type="Gene3D" id="3.40.50.300">
    <property type="entry name" value="P-loop containing nucleotide triphosphate hydrolases"/>
    <property type="match status" value="2"/>
</dbReference>
<dbReference type="PANTHER" id="PTHR19211:SF6">
    <property type="entry name" value="BLL7188 PROTEIN"/>
    <property type="match status" value="1"/>
</dbReference>
<evidence type="ECO:0000259" key="5">
    <source>
        <dbReference type="PROSITE" id="PS50893"/>
    </source>
</evidence>
<dbReference type="SUPFAM" id="SSF52540">
    <property type="entry name" value="P-loop containing nucleoside triphosphate hydrolases"/>
    <property type="match status" value="2"/>
</dbReference>
<dbReference type="PANTHER" id="PTHR19211">
    <property type="entry name" value="ATP-BINDING TRANSPORT PROTEIN-RELATED"/>
    <property type="match status" value="1"/>
</dbReference>
<feature type="domain" description="ABC transporter" evidence="5">
    <location>
        <begin position="339"/>
        <end position="548"/>
    </location>
</feature>
<feature type="domain" description="ABC transporter" evidence="5">
    <location>
        <begin position="3"/>
        <end position="237"/>
    </location>
</feature>
<gene>
    <name evidence="6" type="ORF">DW758_19570</name>
</gene>
<name>A0A414IDV5_BACUN</name>
<dbReference type="InterPro" id="IPR027417">
    <property type="entry name" value="P-loop_NTPase"/>
</dbReference>
<dbReference type="PROSITE" id="PS50893">
    <property type="entry name" value="ABC_TRANSPORTER_2"/>
    <property type="match status" value="2"/>
</dbReference>
<comment type="caution">
    <text evidence="6">The sequence shown here is derived from an EMBL/GenBank/DDBJ whole genome shotgun (WGS) entry which is preliminary data.</text>
</comment>
<dbReference type="InterPro" id="IPR050611">
    <property type="entry name" value="ABCF"/>
</dbReference>
<evidence type="ECO:0000256" key="1">
    <source>
        <dbReference type="ARBA" id="ARBA00022737"/>
    </source>
</evidence>
<dbReference type="CDD" id="cd03221">
    <property type="entry name" value="ABCF_EF-3"/>
    <property type="match status" value="2"/>
</dbReference>
<evidence type="ECO:0000313" key="7">
    <source>
        <dbReference type="Proteomes" id="UP000283601"/>
    </source>
</evidence>
<organism evidence="6 7">
    <name type="scientific">Bacteroides uniformis</name>
    <dbReference type="NCBI Taxonomy" id="820"/>
    <lineage>
        <taxon>Bacteria</taxon>
        <taxon>Pseudomonadati</taxon>
        <taxon>Bacteroidota</taxon>
        <taxon>Bacteroidia</taxon>
        <taxon>Bacteroidales</taxon>
        <taxon>Bacteroidaceae</taxon>
        <taxon>Bacteroides</taxon>
    </lineage>
</organism>
<dbReference type="Pfam" id="PF00005">
    <property type="entry name" value="ABC_tran"/>
    <property type="match status" value="2"/>
</dbReference>
<evidence type="ECO:0000313" key="6">
    <source>
        <dbReference type="EMBL" id="RHE18473.1"/>
    </source>
</evidence>
<evidence type="ECO:0000256" key="3">
    <source>
        <dbReference type="ARBA" id="ARBA00022840"/>
    </source>
</evidence>
<evidence type="ECO:0000256" key="4">
    <source>
        <dbReference type="SAM" id="Coils"/>
    </source>
</evidence>
<reference evidence="6 7" key="1">
    <citation type="submission" date="2018-08" db="EMBL/GenBank/DDBJ databases">
        <title>A genome reference for cultivated species of the human gut microbiota.</title>
        <authorList>
            <person name="Zou Y."/>
            <person name="Xue W."/>
            <person name="Luo G."/>
        </authorList>
    </citation>
    <scope>NUCLEOTIDE SEQUENCE [LARGE SCALE GENOMIC DNA]</scope>
    <source>
        <strain evidence="6 7">AM29-12AC</strain>
    </source>
</reference>
<dbReference type="InterPro" id="IPR003593">
    <property type="entry name" value="AAA+_ATPase"/>
</dbReference>
<dbReference type="Proteomes" id="UP000283601">
    <property type="component" value="Unassembled WGS sequence"/>
</dbReference>
<keyword evidence="3 6" id="KW-0067">ATP-binding</keyword>
<dbReference type="InterPro" id="IPR003439">
    <property type="entry name" value="ABC_transporter-like_ATP-bd"/>
</dbReference>